<evidence type="ECO:0000313" key="2">
    <source>
        <dbReference type="Proteomes" id="UP000053612"/>
    </source>
</evidence>
<organism evidence="1 2">
    <name type="scientific">Lactococcus lactis subsp. lactis</name>
    <name type="common">Streptococcus lactis</name>
    <dbReference type="NCBI Taxonomy" id="1360"/>
    <lineage>
        <taxon>Bacteria</taxon>
        <taxon>Bacillati</taxon>
        <taxon>Bacillota</taxon>
        <taxon>Bacilli</taxon>
        <taxon>Lactobacillales</taxon>
        <taxon>Streptococcaceae</taxon>
        <taxon>Lactococcus</taxon>
    </lineage>
</organism>
<accession>A0A0V8DVF0</accession>
<protein>
    <submittedName>
        <fullName evidence="1">Uncharacterized protein</fullName>
    </submittedName>
</protein>
<dbReference type="PATRIC" id="fig|1360.109.peg.783"/>
<dbReference type="Proteomes" id="UP000053612">
    <property type="component" value="Unassembled WGS sequence"/>
</dbReference>
<name>A0A0V8DVF0_LACLL</name>
<sequence>MSWMGHQFVIEDEGTTLKIDDKFYYKSDELYLNSKEHLN</sequence>
<dbReference type="EMBL" id="LKLS01000138">
    <property type="protein sequence ID" value="KSU17359.1"/>
    <property type="molecule type" value="Genomic_DNA"/>
</dbReference>
<proteinExistence type="predicted"/>
<reference evidence="2" key="1">
    <citation type="submission" date="2015-10" db="EMBL/GenBank/DDBJ databases">
        <title>Draft Genome Sequences of 11 Lactococcus lactis subspecies cremoris strains.</title>
        <authorList>
            <person name="Wels M."/>
            <person name="Backus L."/>
            <person name="Boekhorst J."/>
            <person name="Dijkstra A."/>
            <person name="Beerthuizen M."/>
            <person name="Kelly W."/>
            <person name="Siezen R."/>
            <person name="Bachmann H."/>
            <person name="Van Hijum S."/>
        </authorList>
    </citation>
    <scope>NUCLEOTIDE SEQUENCE [LARGE SCALE GENOMIC DNA]</scope>
    <source>
        <strain evidence="2">LMG9449</strain>
    </source>
</reference>
<comment type="caution">
    <text evidence="1">The sequence shown here is derived from an EMBL/GenBank/DDBJ whole genome shotgun (WGS) entry which is preliminary data.</text>
</comment>
<gene>
    <name evidence="1" type="ORF">LMG9449_1683</name>
</gene>
<dbReference type="AlphaFoldDB" id="A0A0V8DVF0"/>
<evidence type="ECO:0000313" key="1">
    <source>
        <dbReference type="EMBL" id="KSU17359.1"/>
    </source>
</evidence>